<dbReference type="Ensembl" id="ENSNLET00000052729.1">
    <property type="protein sequence ID" value="ENSNLEP00000047456.1"/>
    <property type="gene ID" value="ENSNLEG00000033419.1"/>
</dbReference>
<name>A0A2I3HVE3_NOMLE</name>
<dbReference type="EMBL" id="ADFV01101914">
    <property type="status" value="NOT_ANNOTATED_CDS"/>
    <property type="molecule type" value="Genomic_DNA"/>
</dbReference>
<dbReference type="GeneTree" id="ENSGT00390000012948"/>
<accession>A0A2I3HVE3</accession>
<dbReference type="EMBL" id="ADFV01101915">
    <property type="status" value="NOT_ANNOTATED_CDS"/>
    <property type="molecule type" value="Genomic_DNA"/>
</dbReference>
<keyword evidence="3" id="KW-1185">Reference proteome</keyword>
<protein>
    <submittedName>
        <fullName evidence="2">Trafficking protein particle complex subunit 6A</fullName>
    </submittedName>
</protein>
<gene>
    <name evidence="2" type="primary">TRAPPC6A</name>
</gene>
<proteinExistence type="predicted"/>
<evidence type="ECO:0000313" key="3">
    <source>
        <dbReference type="Proteomes" id="UP000001073"/>
    </source>
</evidence>
<evidence type="ECO:0000313" key="2">
    <source>
        <dbReference type="Ensembl" id="ENSNLEP00000047456.1"/>
    </source>
</evidence>
<feature type="region of interest" description="Disordered" evidence="1">
    <location>
        <begin position="21"/>
        <end position="141"/>
    </location>
</feature>
<dbReference type="AlphaFoldDB" id="A0A2I3HVE3"/>
<reference evidence="2" key="2">
    <citation type="submission" date="2025-08" db="UniProtKB">
        <authorList>
            <consortium name="Ensembl"/>
        </authorList>
    </citation>
    <scope>IDENTIFICATION</scope>
</reference>
<sequence length="141" mass="14636">MADTVLFEFLHTEMVAELWAHDPDTGPGVSAGPRGEEAGATKAAPGDAGLQGGAGCPQVLVQRPVGGRVPEADGQPAHQSPGDLRPARQQLPPPPPDGLWPAISGGSAQVPGLHLRPPARRPLYPGHRERGHCLRGSPARL</sequence>
<reference evidence="2" key="3">
    <citation type="submission" date="2025-09" db="UniProtKB">
        <authorList>
            <consortium name="Ensembl"/>
        </authorList>
    </citation>
    <scope>IDENTIFICATION</scope>
</reference>
<dbReference type="Proteomes" id="UP000001073">
    <property type="component" value="Chromosome 17"/>
</dbReference>
<organism evidence="2 3">
    <name type="scientific">Nomascus leucogenys</name>
    <name type="common">Northern white-cheeked gibbon</name>
    <name type="synonym">Hylobates leucogenys</name>
    <dbReference type="NCBI Taxonomy" id="61853"/>
    <lineage>
        <taxon>Eukaryota</taxon>
        <taxon>Metazoa</taxon>
        <taxon>Chordata</taxon>
        <taxon>Craniata</taxon>
        <taxon>Vertebrata</taxon>
        <taxon>Euteleostomi</taxon>
        <taxon>Mammalia</taxon>
        <taxon>Eutheria</taxon>
        <taxon>Euarchontoglires</taxon>
        <taxon>Primates</taxon>
        <taxon>Haplorrhini</taxon>
        <taxon>Catarrhini</taxon>
        <taxon>Hylobatidae</taxon>
        <taxon>Nomascus</taxon>
    </lineage>
</organism>
<dbReference type="EMBL" id="ADFV01101916">
    <property type="status" value="NOT_ANNOTATED_CDS"/>
    <property type="molecule type" value="Genomic_DNA"/>
</dbReference>
<evidence type="ECO:0000256" key="1">
    <source>
        <dbReference type="SAM" id="MobiDB-lite"/>
    </source>
</evidence>
<reference evidence="2 3" key="1">
    <citation type="submission" date="2012-10" db="EMBL/GenBank/DDBJ databases">
        <authorList>
            <consortium name="Gibbon Genome Sequencing Consortium"/>
        </authorList>
    </citation>
    <scope>NUCLEOTIDE SEQUENCE [LARGE SCALE GENOMIC DNA]</scope>
</reference>
<dbReference type="EMBL" id="ADFV01101917">
    <property type="status" value="NOT_ANNOTATED_CDS"/>
    <property type="molecule type" value="Genomic_DNA"/>
</dbReference>